<feature type="compositionally biased region" description="Basic and acidic residues" evidence="1">
    <location>
        <begin position="41"/>
        <end position="50"/>
    </location>
</feature>
<evidence type="ECO:0000313" key="2">
    <source>
        <dbReference type="EMBL" id="RIB16344.1"/>
    </source>
</evidence>
<dbReference type="EMBL" id="QKWP01000684">
    <property type="protein sequence ID" value="RIB16344.1"/>
    <property type="molecule type" value="Genomic_DNA"/>
</dbReference>
<name>A0A397V1F0_9GLOM</name>
<evidence type="ECO:0000313" key="3">
    <source>
        <dbReference type="Proteomes" id="UP000266673"/>
    </source>
</evidence>
<organism evidence="2 3">
    <name type="scientific">Gigaspora rosea</name>
    <dbReference type="NCBI Taxonomy" id="44941"/>
    <lineage>
        <taxon>Eukaryota</taxon>
        <taxon>Fungi</taxon>
        <taxon>Fungi incertae sedis</taxon>
        <taxon>Mucoromycota</taxon>
        <taxon>Glomeromycotina</taxon>
        <taxon>Glomeromycetes</taxon>
        <taxon>Diversisporales</taxon>
        <taxon>Gigasporaceae</taxon>
        <taxon>Gigaspora</taxon>
    </lineage>
</organism>
<keyword evidence="3" id="KW-1185">Reference proteome</keyword>
<dbReference type="AlphaFoldDB" id="A0A397V1F0"/>
<accession>A0A397V1F0</accession>
<feature type="non-terminal residue" evidence="2">
    <location>
        <position position="66"/>
    </location>
</feature>
<comment type="caution">
    <text evidence="2">The sequence shown here is derived from an EMBL/GenBank/DDBJ whole genome shotgun (WGS) entry which is preliminary data.</text>
</comment>
<reference evidence="2 3" key="1">
    <citation type="submission" date="2018-06" db="EMBL/GenBank/DDBJ databases">
        <title>Comparative genomics reveals the genomic features of Rhizophagus irregularis, R. cerebriforme, R. diaphanum and Gigaspora rosea, and their symbiotic lifestyle signature.</title>
        <authorList>
            <person name="Morin E."/>
            <person name="San Clemente H."/>
            <person name="Chen E.C.H."/>
            <person name="De La Providencia I."/>
            <person name="Hainaut M."/>
            <person name="Kuo A."/>
            <person name="Kohler A."/>
            <person name="Murat C."/>
            <person name="Tang N."/>
            <person name="Roy S."/>
            <person name="Loubradou J."/>
            <person name="Henrissat B."/>
            <person name="Grigoriev I.V."/>
            <person name="Corradi N."/>
            <person name="Roux C."/>
            <person name="Martin F.M."/>
        </authorList>
    </citation>
    <scope>NUCLEOTIDE SEQUENCE [LARGE SCALE GENOMIC DNA]</scope>
    <source>
        <strain evidence="2 3">DAOM 194757</strain>
    </source>
</reference>
<gene>
    <name evidence="2" type="ORF">C2G38_2091193</name>
</gene>
<proteinExistence type="predicted"/>
<evidence type="ECO:0000256" key="1">
    <source>
        <dbReference type="SAM" id="MobiDB-lite"/>
    </source>
</evidence>
<feature type="region of interest" description="Disordered" evidence="1">
    <location>
        <begin position="41"/>
        <end position="66"/>
    </location>
</feature>
<dbReference type="Proteomes" id="UP000266673">
    <property type="component" value="Unassembled WGS sequence"/>
</dbReference>
<feature type="compositionally biased region" description="Basic and acidic residues" evidence="1">
    <location>
        <begin position="57"/>
        <end position="66"/>
    </location>
</feature>
<protein>
    <submittedName>
        <fullName evidence="2">Uncharacterized protein</fullName>
    </submittedName>
</protein>
<sequence>MFFNVLQRRQKHEKRARQLTTNNLTKRILLFFFKLISSPKPEDYRTRNENKPSQWSKVEKEMHEYM</sequence>